<evidence type="ECO:0000259" key="9">
    <source>
        <dbReference type="PROSITE" id="PS00128"/>
    </source>
</evidence>
<keyword evidence="6" id="KW-0378">Hydrolase</keyword>
<feature type="chain" id="PRO_5040219617" description="lysozyme" evidence="8">
    <location>
        <begin position="17"/>
        <end position="157"/>
    </location>
</feature>
<dbReference type="InterPro" id="IPR001916">
    <property type="entry name" value="Glyco_hydro_22"/>
</dbReference>
<organism evidence="10 11">
    <name type="scientific">Chironomus riparius</name>
    <dbReference type="NCBI Taxonomy" id="315576"/>
    <lineage>
        <taxon>Eukaryota</taxon>
        <taxon>Metazoa</taxon>
        <taxon>Ecdysozoa</taxon>
        <taxon>Arthropoda</taxon>
        <taxon>Hexapoda</taxon>
        <taxon>Insecta</taxon>
        <taxon>Pterygota</taxon>
        <taxon>Neoptera</taxon>
        <taxon>Endopterygota</taxon>
        <taxon>Diptera</taxon>
        <taxon>Nematocera</taxon>
        <taxon>Chironomoidea</taxon>
        <taxon>Chironomidae</taxon>
        <taxon>Chironominae</taxon>
        <taxon>Chironomus</taxon>
    </lineage>
</organism>
<name>A0A9N9WTF0_9DIPT</name>
<dbReference type="CDD" id="cd16899">
    <property type="entry name" value="LYZ_C_invert"/>
    <property type="match status" value="1"/>
</dbReference>
<keyword evidence="11" id="KW-1185">Reference proteome</keyword>
<feature type="signal peptide" evidence="8">
    <location>
        <begin position="1"/>
        <end position="16"/>
    </location>
</feature>
<comment type="catalytic activity">
    <reaction evidence="1">
        <text>Hydrolysis of (1-&gt;4)-beta-linkages between N-acetylmuramic acid and N-acetyl-D-glucosamine residues in a peptidoglycan and between N-acetyl-D-glucosamine residues in chitodextrins.</text>
        <dbReference type="EC" id="3.2.1.17"/>
    </reaction>
</comment>
<keyword evidence="5" id="KW-1015">Disulfide bond</keyword>
<dbReference type="InterPro" id="IPR023346">
    <property type="entry name" value="Lysozyme-like_dom_sf"/>
</dbReference>
<evidence type="ECO:0000256" key="7">
    <source>
        <dbReference type="RuleBase" id="RU004440"/>
    </source>
</evidence>
<keyword evidence="6" id="KW-0326">Glycosidase</keyword>
<comment type="similarity">
    <text evidence="2 7">Belongs to the glycosyl hydrolase 22 family.</text>
</comment>
<gene>
    <name evidence="10" type="ORF">CHIRRI_LOCUS11312</name>
</gene>
<evidence type="ECO:0000256" key="8">
    <source>
        <dbReference type="SAM" id="SignalP"/>
    </source>
</evidence>
<dbReference type="PANTHER" id="PTHR11407">
    <property type="entry name" value="LYSOZYME C"/>
    <property type="match status" value="1"/>
</dbReference>
<dbReference type="PANTHER" id="PTHR11407:SF63">
    <property type="entry name" value="LYSOZYME C"/>
    <property type="match status" value="1"/>
</dbReference>
<protein>
    <recommendedName>
        <fullName evidence="3">lysozyme</fullName>
        <ecNumber evidence="3">3.2.1.17</ecNumber>
    </recommendedName>
</protein>
<evidence type="ECO:0000256" key="6">
    <source>
        <dbReference type="ARBA" id="ARBA00023295"/>
    </source>
</evidence>
<dbReference type="SMART" id="SM00263">
    <property type="entry name" value="LYZ1"/>
    <property type="match status" value="1"/>
</dbReference>
<reference evidence="10" key="1">
    <citation type="submission" date="2022-01" db="EMBL/GenBank/DDBJ databases">
        <authorList>
            <person name="King R."/>
        </authorList>
    </citation>
    <scope>NUCLEOTIDE SEQUENCE</scope>
</reference>
<evidence type="ECO:0000256" key="2">
    <source>
        <dbReference type="ARBA" id="ARBA00010859"/>
    </source>
</evidence>
<evidence type="ECO:0000256" key="1">
    <source>
        <dbReference type="ARBA" id="ARBA00000632"/>
    </source>
</evidence>
<dbReference type="OrthoDB" id="17373at2759"/>
<dbReference type="EC" id="3.2.1.17" evidence="3"/>
<evidence type="ECO:0000256" key="4">
    <source>
        <dbReference type="ARBA" id="ARBA00022638"/>
    </source>
</evidence>
<reference evidence="10" key="2">
    <citation type="submission" date="2022-10" db="EMBL/GenBank/DDBJ databases">
        <authorList>
            <consortium name="ENA_rothamsted_submissions"/>
            <consortium name="culmorum"/>
            <person name="King R."/>
        </authorList>
    </citation>
    <scope>NUCLEOTIDE SEQUENCE</scope>
</reference>
<dbReference type="GO" id="GO:0031640">
    <property type="term" value="P:killing of cells of another organism"/>
    <property type="evidence" value="ECO:0007669"/>
    <property type="project" value="UniProtKB-KW"/>
</dbReference>
<dbReference type="GO" id="GO:0042742">
    <property type="term" value="P:defense response to bacterium"/>
    <property type="evidence" value="ECO:0007669"/>
    <property type="project" value="UniProtKB-KW"/>
</dbReference>
<dbReference type="GO" id="GO:0003796">
    <property type="term" value="F:lysozyme activity"/>
    <property type="evidence" value="ECO:0007669"/>
    <property type="project" value="UniProtKB-EC"/>
</dbReference>
<evidence type="ECO:0000256" key="5">
    <source>
        <dbReference type="ARBA" id="ARBA00023157"/>
    </source>
</evidence>
<sequence length="157" mass="18142">MKLFLIIVVFVTIASAKIYSKCELARVMDKAGFPRSSLPDWMCLVDSESSFNTKAINPYNSDGSSDWGIFQINDRYWCYPGTGCSVDCSKLLNDDIQASMRCAKIVFNDPYSRGFEAWMGWQKKCKGKSLDNYSVKECFNGLNDDFYFIFYRKFYNK</sequence>
<dbReference type="FunFam" id="1.10.530.10:FF:000001">
    <property type="entry name" value="Lysozyme C"/>
    <property type="match status" value="1"/>
</dbReference>
<dbReference type="PROSITE" id="PS51348">
    <property type="entry name" value="GLYCOSYL_HYDROL_F22_2"/>
    <property type="match status" value="1"/>
</dbReference>
<dbReference type="PROSITE" id="PS00128">
    <property type="entry name" value="GLYCOSYL_HYDROL_F22_1"/>
    <property type="match status" value="1"/>
</dbReference>
<dbReference type="AlphaFoldDB" id="A0A9N9WTF0"/>
<dbReference type="Gene3D" id="1.10.530.10">
    <property type="match status" value="1"/>
</dbReference>
<dbReference type="Pfam" id="PF00062">
    <property type="entry name" value="Lys"/>
    <property type="match status" value="1"/>
</dbReference>
<accession>A0A9N9WTF0</accession>
<dbReference type="PRINTS" id="PR00135">
    <property type="entry name" value="LYZLACT"/>
</dbReference>
<evidence type="ECO:0000313" key="11">
    <source>
        <dbReference type="Proteomes" id="UP001153620"/>
    </source>
</evidence>
<feature type="domain" description="Glycosyl hydrolases family 22 (GH22)" evidence="9">
    <location>
        <begin position="84"/>
        <end position="102"/>
    </location>
</feature>
<keyword evidence="4" id="KW-0929">Antimicrobial</keyword>
<evidence type="ECO:0000313" key="10">
    <source>
        <dbReference type="EMBL" id="CAG9808473.1"/>
    </source>
</evidence>
<dbReference type="EMBL" id="OU895879">
    <property type="protein sequence ID" value="CAG9808473.1"/>
    <property type="molecule type" value="Genomic_DNA"/>
</dbReference>
<keyword evidence="8" id="KW-0732">Signal</keyword>
<evidence type="ECO:0000256" key="3">
    <source>
        <dbReference type="ARBA" id="ARBA00012732"/>
    </source>
</evidence>
<keyword evidence="4" id="KW-0081">Bacteriolytic enzyme</keyword>
<dbReference type="Proteomes" id="UP001153620">
    <property type="component" value="Chromosome 3"/>
</dbReference>
<dbReference type="InterPro" id="IPR019799">
    <property type="entry name" value="Glyco_hydro_22_CS"/>
</dbReference>
<dbReference type="SUPFAM" id="SSF53955">
    <property type="entry name" value="Lysozyme-like"/>
    <property type="match status" value="1"/>
</dbReference>
<proteinExistence type="inferred from homology"/>